<gene>
    <name evidence="14" type="primary">Mpg_1</name>
    <name evidence="14" type="ORF">g.50572</name>
</gene>
<dbReference type="CDD" id="cd00540">
    <property type="entry name" value="AAG"/>
    <property type="match status" value="1"/>
</dbReference>
<evidence type="ECO:0000256" key="7">
    <source>
        <dbReference type="ARBA" id="ARBA00023204"/>
    </source>
</evidence>
<comment type="subunit">
    <text evidence="9">Binds MBD1. Binds SSBP1.</text>
</comment>
<dbReference type="InterPro" id="IPR036995">
    <property type="entry name" value="MPG_sf"/>
</dbReference>
<comment type="function">
    <text evidence="2">Hydrolysis of the deoxyribose N-glycosidic bond to excise 3-methyladenine, and 7-methylguanine from the damaged DNA polymer formed by alkylation lesions.</text>
</comment>
<evidence type="ECO:0000256" key="12">
    <source>
        <dbReference type="ARBA" id="ARBA00078171"/>
    </source>
</evidence>
<dbReference type="HAMAP" id="MF_00527">
    <property type="entry name" value="3MGH"/>
    <property type="match status" value="1"/>
</dbReference>
<dbReference type="EMBL" id="GDHC01015222">
    <property type="protein sequence ID" value="JAQ03407.1"/>
    <property type="molecule type" value="Transcribed_RNA"/>
</dbReference>
<dbReference type="NCBIfam" id="TIGR00567">
    <property type="entry name" value="3mg"/>
    <property type="match status" value="1"/>
</dbReference>
<keyword evidence="5" id="KW-0227">DNA damage</keyword>
<sequence>MSRKLQSEDYNQECSVLAQYLLGKILARKLKNGKILKGIIVETEAYLGGDDKASHSFNGKMTERNKPMFAAPGTSYVYTIYGMYHCVNISAQGAGAAVLLRALEPLENLEEMRLSRMSIKNNPKFLKDVDICNGPSKLCISFNITKELNNLFMPESEVLWVEERLPHFEECTPIIKSTRIGIERCGTEWATKKLRYYVFKCPHVSKRDKKSEKDFETLQRT</sequence>
<dbReference type="Gene3D" id="3.10.300.10">
    <property type="entry name" value="Methylpurine-DNA glycosylase (MPG)"/>
    <property type="match status" value="1"/>
</dbReference>
<name>A0A146L8D5_LYGHE</name>
<evidence type="ECO:0000256" key="1">
    <source>
        <dbReference type="ARBA" id="ARBA00000086"/>
    </source>
</evidence>
<keyword evidence="7" id="KW-0234">DNA repair</keyword>
<dbReference type="GO" id="GO:0003677">
    <property type="term" value="F:DNA binding"/>
    <property type="evidence" value="ECO:0007669"/>
    <property type="project" value="InterPro"/>
</dbReference>
<comment type="similarity">
    <text evidence="3">Belongs to the DNA glycosylase MPG family.</text>
</comment>
<evidence type="ECO:0000256" key="9">
    <source>
        <dbReference type="ARBA" id="ARBA00066187"/>
    </source>
</evidence>
<dbReference type="SUPFAM" id="SSF50486">
    <property type="entry name" value="FMT C-terminal domain-like"/>
    <property type="match status" value="1"/>
</dbReference>
<dbReference type="AlphaFoldDB" id="A0A146L8D5"/>
<evidence type="ECO:0000256" key="8">
    <source>
        <dbReference type="ARBA" id="ARBA00033426"/>
    </source>
</evidence>
<reference evidence="14" key="1">
    <citation type="journal article" date="2016" name="Gigascience">
        <title>De novo construction of an expanded transcriptome assembly for the western tarnished plant bug, Lygus hesperus.</title>
        <authorList>
            <person name="Tassone E.E."/>
            <person name="Geib S.M."/>
            <person name="Hall B."/>
            <person name="Fabrick J.A."/>
            <person name="Brent C.S."/>
            <person name="Hull J.J."/>
        </authorList>
    </citation>
    <scope>NUCLEOTIDE SEQUENCE</scope>
</reference>
<dbReference type="GO" id="GO:0003905">
    <property type="term" value="F:alkylbase DNA N-glycosylase activity"/>
    <property type="evidence" value="ECO:0007669"/>
    <property type="project" value="UniProtKB-EC"/>
</dbReference>
<dbReference type="EC" id="3.2.2.21" evidence="4"/>
<organism evidence="14">
    <name type="scientific">Lygus hesperus</name>
    <name type="common">Western plant bug</name>
    <dbReference type="NCBI Taxonomy" id="30085"/>
    <lineage>
        <taxon>Eukaryota</taxon>
        <taxon>Metazoa</taxon>
        <taxon>Ecdysozoa</taxon>
        <taxon>Arthropoda</taxon>
        <taxon>Hexapoda</taxon>
        <taxon>Insecta</taxon>
        <taxon>Pterygota</taxon>
        <taxon>Neoptera</taxon>
        <taxon>Paraneoptera</taxon>
        <taxon>Hemiptera</taxon>
        <taxon>Heteroptera</taxon>
        <taxon>Panheteroptera</taxon>
        <taxon>Cimicomorpha</taxon>
        <taxon>Miridae</taxon>
        <taxon>Mirini</taxon>
        <taxon>Lygus</taxon>
    </lineage>
</organism>
<dbReference type="GO" id="GO:0006284">
    <property type="term" value="P:base-excision repair"/>
    <property type="evidence" value="ECO:0007669"/>
    <property type="project" value="InterPro"/>
</dbReference>
<dbReference type="PANTHER" id="PTHR10429">
    <property type="entry name" value="DNA-3-METHYLADENINE GLYCOSYLASE"/>
    <property type="match status" value="1"/>
</dbReference>
<protein>
    <recommendedName>
        <fullName evidence="10">DNA-3-methyladenine glycosylase</fullName>
        <ecNumber evidence="4">3.2.2.21</ecNumber>
    </recommendedName>
    <alternativeName>
        <fullName evidence="11">3-alkyladenine DNA glycosylase</fullName>
    </alternativeName>
    <alternativeName>
        <fullName evidence="8">3-methyladenine DNA glycosidase</fullName>
    </alternativeName>
    <alternativeName>
        <fullName evidence="13">ADPG</fullName>
    </alternativeName>
    <alternativeName>
        <fullName evidence="12">N-methylpurine-DNA glycosylase</fullName>
    </alternativeName>
</protein>
<accession>A0A146L8D5</accession>
<evidence type="ECO:0000256" key="6">
    <source>
        <dbReference type="ARBA" id="ARBA00022801"/>
    </source>
</evidence>
<evidence type="ECO:0000256" key="11">
    <source>
        <dbReference type="ARBA" id="ARBA00076879"/>
    </source>
</evidence>
<evidence type="ECO:0000256" key="5">
    <source>
        <dbReference type="ARBA" id="ARBA00022763"/>
    </source>
</evidence>
<dbReference type="Pfam" id="PF02245">
    <property type="entry name" value="Pur_DNA_glyco"/>
    <property type="match status" value="1"/>
</dbReference>
<proteinExistence type="inferred from homology"/>
<evidence type="ECO:0000256" key="13">
    <source>
        <dbReference type="ARBA" id="ARBA00082988"/>
    </source>
</evidence>
<dbReference type="PANTHER" id="PTHR10429:SF0">
    <property type="entry name" value="DNA-3-METHYLADENINE GLYCOSYLASE"/>
    <property type="match status" value="1"/>
</dbReference>
<keyword evidence="6" id="KW-0378">Hydrolase</keyword>
<dbReference type="InterPro" id="IPR003180">
    <property type="entry name" value="MPG"/>
</dbReference>
<dbReference type="InterPro" id="IPR011034">
    <property type="entry name" value="Formyl_transferase-like_C_sf"/>
</dbReference>
<evidence type="ECO:0000256" key="2">
    <source>
        <dbReference type="ARBA" id="ARBA00002421"/>
    </source>
</evidence>
<evidence type="ECO:0000256" key="4">
    <source>
        <dbReference type="ARBA" id="ARBA00012000"/>
    </source>
</evidence>
<evidence type="ECO:0000256" key="3">
    <source>
        <dbReference type="ARBA" id="ARBA00009232"/>
    </source>
</evidence>
<evidence type="ECO:0000313" key="14">
    <source>
        <dbReference type="EMBL" id="JAQ03407.1"/>
    </source>
</evidence>
<comment type="catalytic activity">
    <reaction evidence="1">
        <text>Hydrolysis of alkylated DNA, releasing 3-methyladenine, 3-methylguanine, 7-methylguanine and 7-methyladenine.</text>
        <dbReference type="EC" id="3.2.2.21"/>
    </reaction>
</comment>
<evidence type="ECO:0000256" key="10">
    <source>
        <dbReference type="ARBA" id="ARBA00068926"/>
    </source>
</evidence>
<dbReference type="FunFam" id="3.10.300.10:FF:000001">
    <property type="entry name" value="Putative 3-methyladenine DNA glycosylase"/>
    <property type="match status" value="1"/>
</dbReference>